<feature type="domain" description="DUF2087" evidence="1">
    <location>
        <begin position="86"/>
        <end position="156"/>
    </location>
</feature>
<evidence type="ECO:0000313" key="2">
    <source>
        <dbReference type="EMBL" id="MCI0128997.1"/>
    </source>
</evidence>
<dbReference type="Proteomes" id="UP001156140">
    <property type="component" value="Unassembled WGS sequence"/>
</dbReference>
<protein>
    <submittedName>
        <fullName evidence="2">DUF2087 domain-containing protein</fullName>
    </submittedName>
</protein>
<dbReference type="AlphaFoldDB" id="A0AA41UD60"/>
<dbReference type="Pfam" id="PF09860">
    <property type="entry name" value="DUF2087"/>
    <property type="match status" value="1"/>
</dbReference>
<sequence length="179" mass="20150">MSRPHIPFAVADVSAFAKSLRSQLAGRESLPSHVELLNMLAKAGGHRNFQHFRAGAIAGPMMRETEPRLDSAEVEQVLRHFDAQGRMMRWPGKTNHQLLCLWAIWARIPSGERFSEAEINAFINAGHSFGDHAILRRGMVDEGLLARTPDGRVYRRIEQVPPPEGQAVIREVLRRGTRE</sequence>
<comment type="caution">
    <text evidence="2">The sequence shown here is derived from an EMBL/GenBank/DDBJ whole genome shotgun (WGS) entry which is preliminary data.</text>
</comment>
<dbReference type="EMBL" id="JALAZD010000003">
    <property type="protein sequence ID" value="MCI0128997.1"/>
    <property type="molecule type" value="Genomic_DNA"/>
</dbReference>
<keyword evidence="3" id="KW-1185">Reference proteome</keyword>
<gene>
    <name evidence="2" type="ORF">ML536_19365</name>
</gene>
<organism evidence="2 3">
    <name type="scientific">Paradevosia shaoguanensis</name>
    <dbReference type="NCBI Taxonomy" id="1335043"/>
    <lineage>
        <taxon>Bacteria</taxon>
        <taxon>Pseudomonadati</taxon>
        <taxon>Pseudomonadota</taxon>
        <taxon>Alphaproteobacteria</taxon>
        <taxon>Hyphomicrobiales</taxon>
        <taxon>Devosiaceae</taxon>
        <taxon>Paradevosia</taxon>
    </lineage>
</organism>
<dbReference type="RefSeq" id="WP_281736989.1">
    <property type="nucleotide sequence ID" value="NZ_JAKETQ010000003.1"/>
</dbReference>
<reference evidence="2" key="1">
    <citation type="submission" date="2022-03" db="EMBL/GenBank/DDBJ databases">
        <title>The complete genome sequence of a Methyloterrigena soli.</title>
        <authorList>
            <person name="Zi Z."/>
        </authorList>
    </citation>
    <scope>NUCLEOTIDE SEQUENCE</scope>
    <source>
        <strain evidence="2">M48</strain>
    </source>
</reference>
<dbReference type="InterPro" id="IPR018656">
    <property type="entry name" value="DUF2087"/>
</dbReference>
<evidence type="ECO:0000313" key="3">
    <source>
        <dbReference type="Proteomes" id="UP001156140"/>
    </source>
</evidence>
<accession>A0AA41UD60</accession>
<evidence type="ECO:0000259" key="1">
    <source>
        <dbReference type="Pfam" id="PF09860"/>
    </source>
</evidence>
<proteinExistence type="predicted"/>
<name>A0AA41UD60_9HYPH</name>